<evidence type="ECO:0000313" key="2">
    <source>
        <dbReference type="Proteomes" id="UP000499080"/>
    </source>
</evidence>
<organism evidence="1 2">
    <name type="scientific">Araneus ventricosus</name>
    <name type="common">Orbweaver spider</name>
    <name type="synonym">Epeira ventricosa</name>
    <dbReference type="NCBI Taxonomy" id="182803"/>
    <lineage>
        <taxon>Eukaryota</taxon>
        <taxon>Metazoa</taxon>
        <taxon>Ecdysozoa</taxon>
        <taxon>Arthropoda</taxon>
        <taxon>Chelicerata</taxon>
        <taxon>Arachnida</taxon>
        <taxon>Araneae</taxon>
        <taxon>Araneomorphae</taxon>
        <taxon>Entelegynae</taxon>
        <taxon>Araneoidea</taxon>
        <taxon>Araneidae</taxon>
        <taxon>Araneus</taxon>
    </lineage>
</organism>
<sequence>MGACAERLTTTLCSYNFPYFSTLLEDVKEQLLMTIERTFHLTRDNAEKLHCELMQCVRRKDLITVFRMGEGPCQELDQAVLIALLKGKEINLYLSHFMFEIYATPHTSQSIAISLPLDRFS</sequence>
<proteinExistence type="predicted"/>
<reference evidence="1 2" key="1">
    <citation type="journal article" date="2019" name="Sci. Rep.">
        <title>Orb-weaving spider Araneus ventricosus genome elucidates the spidroin gene catalogue.</title>
        <authorList>
            <person name="Kono N."/>
            <person name="Nakamura H."/>
            <person name="Ohtoshi R."/>
            <person name="Moran D.A.P."/>
            <person name="Shinohara A."/>
            <person name="Yoshida Y."/>
            <person name="Fujiwara M."/>
            <person name="Mori M."/>
            <person name="Tomita M."/>
            <person name="Arakawa K."/>
        </authorList>
    </citation>
    <scope>NUCLEOTIDE SEQUENCE [LARGE SCALE GENOMIC DNA]</scope>
</reference>
<dbReference type="PANTHER" id="PTHR13800:SF1">
    <property type="entry name" value="TRANSIENT RECEPTOR POTENTIAL CATION CHANNEL TRPM"/>
    <property type="match status" value="1"/>
</dbReference>
<dbReference type="InterPro" id="IPR050927">
    <property type="entry name" value="TRPM"/>
</dbReference>
<dbReference type="OrthoDB" id="301415at2759"/>
<dbReference type="PANTHER" id="PTHR13800">
    <property type="entry name" value="TRANSIENT RECEPTOR POTENTIAL CATION CHANNEL, SUBFAMILY M, MEMBER 6"/>
    <property type="match status" value="1"/>
</dbReference>
<keyword evidence="2" id="KW-1185">Reference proteome</keyword>
<protein>
    <submittedName>
        <fullName evidence="1">Uncharacterized protein</fullName>
    </submittedName>
</protein>
<dbReference type="EMBL" id="BGPR01030054">
    <property type="protein sequence ID" value="GBO02289.1"/>
    <property type="molecule type" value="Genomic_DNA"/>
</dbReference>
<dbReference type="GO" id="GO:0030001">
    <property type="term" value="P:metal ion transport"/>
    <property type="evidence" value="ECO:0007669"/>
    <property type="project" value="TreeGrafter"/>
</dbReference>
<name>A0A4Y2TNS7_ARAVE</name>
<accession>A0A4Y2TNS7</accession>
<dbReference type="GO" id="GO:0005886">
    <property type="term" value="C:plasma membrane"/>
    <property type="evidence" value="ECO:0007669"/>
    <property type="project" value="TreeGrafter"/>
</dbReference>
<dbReference type="AlphaFoldDB" id="A0A4Y2TNS7"/>
<gene>
    <name evidence="1" type="ORF">AVEN_251365_1</name>
</gene>
<evidence type="ECO:0000313" key="1">
    <source>
        <dbReference type="EMBL" id="GBO02289.1"/>
    </source>
</evidence>
<comment type="caution">
    <text evidence="1">The sequence shown here is derived from an EMBL/GenBank/DDBJ whole genome shotgun (WGS) entry which is preliminary data.</text>
</comment>
<dbReference type="GO" id="GO:0005261">
    <property type="term" value="F:monoatomic cation channel activity"/>
    <property type="evidence" value="ECO:0007669"/>
    <property type="project" value="TreeGrafter"/>
</dbReference>
<dbReference type="Proteomes" id="UP000499080">
    <property type="component" value="Unassembled WGS sequence"/>
</dbReference>